<dbReference type="PANTHER" id="PTHR43185">
    <property type="entry name" value="FERROUS IRON TRANSPORT PROTEIN B"/>
    <property type="match status" value="1"/>
</dbReference>
<dbReference type="PANTHER" id="PTHR43185:SF1">
    <property type="entry name" value="FE(2+) TRANSPORTER FEOB"/>
    <property type="match status" value="1"/>
</dbReference>
<dbReference type="InterPro" id="IPR003373">
    <property type="entry name" value="Fe2_transport_prot-B"/>
</dbReference>
<dbReference type="AlphaFoldDB" id="A0AAU7E8G0"/>
<evidence type="ECO:0000256" key="12">
    <source>
        <dbReference type="NCBIfam" id="TIGR00437"/>
    </source>
</evidence>
<dbReference type="EMBL" id="CP155620">
    <property type="protein sequence ID" value="XBJ29530.1"/>
    <property type="molecule type" value="Genomic_DNA"/>
</dbReference>
<feature type="binding site" evidence="13">
    <location>
        <begin position="56"/>
        <end position="59"/>
    </location>
    <ligand>
        <name>GTP</name>
        <dbReference type="ChEBI" id="CHEBI:37565"/>
        <label>3</label>
    </ligand>
</feature>
<keyword evidence="10 13" id="KW-0342">GTP-binding</keyword>
<dbReference type="InterPro" id="IPR027417">
    <property type="entry name" value="P-loop_NTPase"/>
</dbReference>
<feature type="transmembrane region" description="Helical" evidence="15">
    <location>
        <begin position="507"/>
        <end position="525"/>
    </location>
</feature>
<keyword evidence="2 15" id="KW-0813">Transport</keyword>
<dbReference type="NCBIfam" id="TIGR00437">
    <property type="entry name" value="feoB"/>
    <property type="match status" value="1"/>
</dbReference>
<evidence type="ECO:0000256" key="9">
    <source>
        <dbReference type="ARBA" id="ARBA00023065"/>
    </source>
</evidence>
<keyword evidence="3" id="KW-1003">Cell membrane</keyword>
<feature type="binding site" evidence="13">
    <location>
        <begin position="35"/>
        <end position="39"/>
    </location>
    <ligand>
        <name>GTP</name>
        <dbReference type="ChEBI" id="CHEBI:37565"/>
        <label>2</label>
    </ligand>
</feature>
<comment type="subcellular location">
    <subcellularLocation>
        <location evidence="15">Cell inner membrane</location>
        <topology evidence="15">Multi-pass membrane protein</topology>
    </subcellularLocation>
    <subcellularLocation>
        <location evidence="1">Cell membrane</location>
        <topology evidence="1">Multi-pass membrane protein</topology>
    </subcellularLocation>
</comment>
<keyword evidence="9" id="KW-0406">Ion transport</keyword>
<dbReference type="NCBIfam" id="TIGR00231">
    <property type="entry name" value="small_GTP"/>
    <property type="match status" value="1"/>
</dbReference>
<evidence type="ECO:0000313" key="17">
    <source>
        <dbReference type="EMBL" id="XBJ29530.1"/>
    </source>
</evidence>
<evidence type="ECO:0000256" key="4">
    <source>
        <dbReference type="ARBA" id="ARBA00022496"/>
    </source>
</evidence>
<keyword evidence="8 15" id="KW-0408">Iron</keyword>
<dbReference type="InterPro" id="IPR006073">
    <property type="entry name" value="GTP-bd"/>
</dbReference>
<keyword evidence="11 15" id="KW-0472">Membrane</keyword>
<evidence type="ECO:0000259" key="16">
    <source>
        <dbReference type="PROSITE" id="PS51711"/>
    </source>
</evidence>
<dbReference type="Gene3D" id="3.40.50.300">
    <property type="entry name" value="P-loop containing nucleotide triphosphate hydrolases"/>
    <property type="match status" value="1"/>
</dbReference>
<dbReference type="InterPro" id="IPR005225">
    <property type="entry name" value="Small_GTP-bd"/>
</dbReference>
<dbReference type="InterPro" id="IPR050860">
    <property type="entry name" value="FeoB_GTPase"/>
</dbReference>
<evidence type="ECO:0000256" key="14">
    <source>
        <dbReference type="PIRSR" id="PIRSR603373-2"/>
    </source>
</evidence>
<evidence type="ECO:0000256" key="1">
    <source>
        <dbReference type="ARBA" id="ARBA00004651"/>
    </source>
</evidence>
<comment type="similarity">
    <text evidence="15">Belongs to the TRAFAC class TrmE-Era-EngA-EngB-Septin-like GTPase superfamily. FeoB GTPase (TC 9.A.8) family.</text>
</comment>
<feature type="binding site" evidence="14">
    <location>
        <position position="22"/>
    </location>
    <ligand>
        <name>Mg(2+)</name>
        <dbReference type="ChEBI" id="CHEBI:18420"/>
        <label>1</label>
    </ligand>
</feature>
<dbReference type="InterPro" id="IPR011642">
    <property type="entry name" value="Gate_dom"/>
</dbReference>
<evidence type="ECO:0000256" key="2">
    <source>
        <dbReference type="ARBA" id="ARBA00022448"/>
    </source>
</evidence>
<dbReference type="Pfam" id="PF07664">
    <property type="entry name" value="FeoB_C"/>
    <property type="match status" value="1"/>
</dbReference>
<reference evidence="17" key="1">
    <citation type="submission" date="2024-05" db="EMBL/GenBank/DDBJ databases">
        <title>Campylobacter coli isolated from environmental waters in Slovenia.</title>
        <authorList>
            <person name="Zautner A.E."/>
            <person name="Bunk B."/>
            <person name="Riedel T."/>
            <person name="Sproeer C."/>
        </authorList>
    </citation>
    <scope>NUCLEOTIDE SEQUENCE</scope>
    <source>
        <strain evidence="17">CCS1377</strain>
    </source>
</reference>
<feature type="binding site" evidence="13">
    <location>
        <begin position="10"/>
        <end position="17"/>
    </location>
    <ligand>
        <name>GTP</name>
        <dbReference type="ChEBI" id="CHEBI:37565"/>
        <label>1</label>
    </ligand>
</feature>
<keyword evidence="4 15" id="KW-0410">Iron transport</keyword>
<dbReference type="CDD" id="cd01879">
    <property type="entry name" value="FeoB"/>
    <property type="match status" value="1"/>
</dbReference>
<feature type="transmembrane region" description="Helical" evidence="15">
    <location>
        <begin position="382"/>
        <end position="404"/>
    </location>
</feature>
<evidence type="ECO:0000256" key="10">
    <source>
        <dbReference type="ARBA" id="ARBA00023134"/>
    </source>
</evidence>
<dbReference type="GO" id="GO:0005525">
    <property type="term" value="F:GTP binding"/>
    <property type="evidence" value="ECO:0007669"/>
    <property type="project" value="UniProtKB-KW"/>
</dbReference>
<feature type="transmembrane region" description="Helical" evidence="15">
    <location>
        <begin position="621"/>
        <end position="640"/>
    </location>
</feature>
<organism evidence="17">
    <name type="scientific">Campylobacter sp. CCS1377</name>
    <dbReference type="NCBI Taxonomy" id="3158229"/>
    <lineage>
        <taxon>Bacteria</taxon>
        <taxon>Pseudomonadati</taxon>
        <taxon>Campylobacterota</taxon>
        <taxon>Epsilonproteobacteria</taxon>
        <taxon>Campylobacterales</taxon>
        <taxon>Campylobacteraceae</taxon>
        <taxon>Campylobacter</taxon>
    </lineage>
</organism>
<dbReference type="GO" id="GO:0005886">
    <property type="term" value="C:plasma membrane"/>
    <property type="evidence" value="ECO:0007669"/>
    <property type="project" value="UniProtKB-SubCell"/>
</dbReference>
<protein>
    <recommendedName>
        <fullName evidence="12 15">Ferrous iron transport protein B</fullName>
    </recommendedName>
</protein>
<dbReference type="GO" id="GO:0046872">
    <property type="term" value="F:metal ion binding"/>
    <property type="evidence" value="ECO:0007669"/>
    <property type="project" value="UniProtKB-KW"/>
</dbReference>
<sequence>MKKINVVLVGQPNVGKSLLINALCKANMKVGNFPGVTVEKAVAKAYYKDYEIKFIDLPGTYALDGYSEEEKITKNYIENENYDIIVNVLDSTNLERNLALSMQLLDINKKMILALNMQDEAHNEGAWINDKALEELLKIPCISVSAKTKQNLNSLLELIIQNHEKQFIAPQRIYSDVIENELDKITEFLNNKKLNHHDLSNRQFAFDLLLGKQQSEFDELNSLINSARNRLFMEYDTQDLNMIFRENLMAFAKAVAMKVLSQSKKKNKNLTKNIDAILTNKYLGIPIFLFFMWALFQLTFTLGQIPMDYIESGFAAFGNLCKEYISNELLASILADGIIGGVGAVVLFLPNIIILFFGIALLETTGYMSRVAFLLDGILHKFGLHGKSFIPLITGFGCSVPAFMATRTLKNKRDRLLTLFVINFMSCGARLPVYVLFIGAFFPSEKAGNYLFGIYILGAILGLCAAKLLRMTAFRGFDEPFVMEMPKYRMPNWHLVWFMVYNKAKMYLKKAGTFILLASLLIWFASNFPQNNVADVNLSELEKQELAIENSYLGQFGKAIEPVFAPLELDWKLSVSLVSGLAAKEVMISTMGVLYSLGSEVDEENLALRETIAKTIPFPTAVAYILFVMIYNPCFAATIVFSKESGKAKYTLYLFIFTCTVAYIVAFVGLNITKFVLN</sequence>
<name>A0AAU7E8G0_9BACT</name>
<evidence type="ECO:0000256" key="11">
    <source>
        <dbReference type="ARBA" id="ARBA00023136"/>
    </source>
</evidence>
<keyword evidence="14" id="KW-0479">Metal-binding</keyword>
<proteinExistence type="inferred from homology"/>
<dbReference type="SUPFAM" id="SSF52540">
    <property type="entry name" value="P-loop containing nucleoside triphosphate hydrolases"/>
    <property type="match status" value="1"/>
</dbReference>
<feature type="transmembrane region" description="Helical" evidence="15">
    <location>
        <begin position="282"/>
        <end position="302"/>
    </location>
</feature>
<evidence type="ECO:0000256" key="8">
    <source>
        <dbReference type="ARBA" id="ARBA00023004"/>
    </source>
</evidence>
<evidence type="ECO:0000256" key="15">
    <source>
        <dbReference type="RuleBase" id="RU362098"/>
    </source>
</evidence>
<dbReference type="PRINTS" id="PR00326">
    <property type="entry name" value="GTP1OBG"/>
</dbReference>
<feature type="binding site" evidence="14">
    <location>
        <position position="21"/>
    </location>
    <ligand>
        <name>Mg(2+)</name>
        <dbReference type="ChEBI" id="CHEBI:18420"/>
        <label>2</label>
    </ligand>
</feature>
<dbReference type="RefSeq" id="WP_348518756.1">
    <property type="nucleotide sequence ID" value="NZ_CP155620.1"/>
</dbReference>
<feature type="transmembrane region" description="Helical" evidence="15">
    <location>
        <begin position="448"/>
        <end position="469"/>
    </location>
</feature>
<accession>A0AAU7E8G0</accession>
<gene>
    <name evidence="17" type="primary">feoB</name>
    <name evidence="17" type="ORF">AAH949_01465</name>
</gene>
<evidence type="ECO:0000256" key="13">
    <source>
        <dbReference type="PIRSR" id="PIRSR603373-1"/>
    </source>
</evidence>
<keyword evidence="14" id="KW-0460">Magnesium</keyword>
<dbReference type="InterPro" id="IPR011640">
    <property type="entry name" value="Fe2_transport_prot_B_C"/>
</dbReference>
<keyword evidence="5 15" id="KW-0812">Transmembrane</keyword>
<keyword evidence="7 15" id="KW-1133">Transmembrane helix</keyword>
<comment type="caution">
    <text evidence="15">Lacks conserved residue(s) required for the propagation of feature annotation.</text>
</comment>
<feature type="binding site" evidence="13">
    <location>
        <begin position="116"/>
        <end position="119"/>
    </location>
    <ligand>
        <name>GTP</name>
        <dbReference type="ChEBI" id="CHEBI:37565"/>
        <label>4</label>
    </ligand>
</feature>
<dbReference type="GO" id="GO:0015093">
    <property type="term" value="F:ferrous iron transmembrane transporter activity"/>
    <property type="evidence" value="ECO:0007669"/>
    <property type="project" value="UniProtKB-UniRule"/>
</dbReference>
<evidence type="ECO:0000256" key="6">
    <source>
        <dbReference type="ARBA" id="ARBA00022741"/>
    </source>
</evidence>
<evidence type="ECO:0000256" key="3">
    <source>
        <dbReference type="ARBA" id="ARBA00022475"/>
    </source>
</evidence>
<dbReference type="Pfam" id="PF07670">
    <property type="entry name" value="Gate"/>
    <property type="match status" value="2"/>
</dbReference>
<dbReference type="Pfam" id="PF02421">
    <property type="entry name" value="FeoB_N"/>
    <property type="match status" value="1"/>
</dbReference>
<keyword evidence="6 13" id="KW-0547">Nucleotide-binding</keyword>
<feature type="transmembrane region" description="Helical" evidence="15">
    <location>
        <begin position="652"/>
        <end position="672"/>
    </location>
</feature>
<evidence type="ECO:0000256" key="7">
    <source>
        <dbReference type="ARBA" id="ARBA00022989"/>
    </source>
</evidence>
<feature type="transmembrane region" description="Helical" evidence="15">
    <location>
        <begin position="416"/>
        <end position="442"/>
    </location>
</feature>
<comment type="function">
    <text evidence="15">Probable transporter of a GTP-driven Fe(2+) uptake system.</text>
</comment>
<dbReference type="PROSITE" id="PS51711">
    <property type="entry name" value="G_FEOB"/>
    <property type="match status" value="1"/>
</dbReference>
<evidence type="ECO:0000256" key="5">
    <source>
        <dbReference type="ARBA" id="ARBA00022692"/>
    </source>
</evidence>
<dbReference type="InterPro" id="IPR030389">
    <property type="entry name" value="G_FEOB_dom"/>
</dbReference>
<feature type="domain" description="FeoB-type G" evidence="16">
    <location>
        <begin position="3"/>
        <end position="165"/>
    </location>
</feature>